<keyword evidence="1" id="KW-0808">Transferase</keyword>
<dbReference type="RefSeq" id="WP_072976140.1">
    <property type="nucleotide sequence ID" value="NZ_FQTY01000009.1"/>
</dbReference>
<dbReference type="SUPFAM" id="SSF55729">
    <property type="entry name" value="Acyl-CoA N-acyltransferases (Nat)"/>
    <property type="match status" value="1"/>
</dbReference>
<dbReference type="Proteomes" id="UP000184114">
    <property type="component" value="Unassembled WGS sequence"/>
</dbReference>
<dbReference type="EMBL" id="FQTY01000009">
    <property type="protein sequence ID" value="SHE87609.1"/>
    <property type="molecule type" value="Genomic_DNA"/>
</dbReference>
<dbReference type="AlphaFoldDB" id="A0A1M4X2B7"/>
<protein>
    <submittedName>
        <fullName evidence="1">UDP-4-amino-4,6-dideoxy-N-acetyl-beta-L-altrosamine N-acetyltransferase</fullName>
    </submittedName>
</protein>
<dbReference type="GO" id="GO:0016740">
    <property type="term" value="F:transferase activity"/>
    <property type="evidence" value="ECO:0007669"/>
    <property type="project" value="UniProtKB-KW"/>
</dbReference>
<dbReference type="Pfam" id="PF13420">
    <property type="entry name" value="Acetyltransf_4"/>
    <property type="match status" value="1"/>
</dbReference>
<dbReference type="STRING" id="1123404.SAMN02745784_02083"/>
<dbReference type="GeneID" id="90994081"/>
<evidence type="ECO:0000313" key="1">
    <source>
        <dbReference type="EMBL" id="SHE87609.1"/>
    </source>
</evidence>
<dbReference type="PANTHER" id="PTHR43415">
    <property type="entry name" value="SPERMIDINE N(1)-ACETYLTRANSFERASE"/>
    <property type="match status" value="1"/>
</dbReference>
<name>A0A1M4X2B7_9FIRM</name>
<dbReference type="PANTHER" id="PTHR43415:SF3">
    <property type="entry name" value="GNAT-FAMILY ACETYLTRANSFERASE"/>
    <property type="match status" value="1"/>
</dbReference>
<evidence type="ECO:0000313" key="2">
    <source>
        <dbReference type="Proteomes" id="UP000184114"/>
    </source>
</evidence>
<dbReference type="NCBIfam" id="TIGR03585">
    <property type="entry name" value="PseH"/>
    <property type="match status" value="1"/>
</dbReference>
<dbReference type="InterPro" id="IPR020036">
    <property type="entry name" value="PseH"/>
</dbReference>
<sequence>MFEFIKLREEHLEKVLNWRTKEDVTRYMITDIEYDLDKQIKWFNQITNNPSEKYWIICYNSVQIGLISLNDIDYKNKHTRWGYYIGEEEYRIYGGIIPHYLYNYVFGTLCLNKINAEVLEGNENVMKLNLLHGYRKVGVFKKHIYKNDKFYDLYLLELTKEDWKKANKRYDKYEAYFEI</sequence>
<proteinExistence type="predicted"/>
<keyword evidence="2" id="KW-1185">Reference proteome</keyword>
<organism evidence="1 2">
    <name type="scientific">Tissierella praeacuta DSM 18095</name>
    <dbReference type="NCBI Taxonomy" id="1123404"/>
    <lineage>
        <taxon>Bacteria</taxon>
        <taxon>Bacillati</taxon>
        <taxon>Bacillota</taxon>
        <taxon>Tissierellia</taxon>
        <taxon>Tissierellales</taxon>
        <taxon>Tissierellaceae</taxon>
        <taxon>Tissierella</taxon>
    </lineage>
</organism>
<reference evidence="2" key="1">
    <citation type="submission" date="2016-11" db="EMBL/GenBank/DDBJ databases">
        <authorList>
            <person name="Varghese N."/>
            <person name="Submissions S."/>
        </authorList>
    </citation>
    <scope>NUCLEOTIDE SEQUENCE [LARGE SCALE GENOMIC DNA]</scope>
    <source>
        <strain evidence="2">DSM 18095</strain>
    </source>
</reference>
<dbReference type="Gene3D" id="3.40.630.30">
    <property type="match status" value="1"/>
</dbReference>
<dbReference type="InterPro" id="IPR016181">
    <property type="entry name" value="Acyl_CoA_acyltransferase"/>
</dbReference>
<accession>A0A1M4X2B7</accession>
<gene>
    <name evidence="1" type="ORF">SAMN02745784_02083</name>
</gene>